<organism evidence="1 2">
    <name type="scientific">Legionella bozemanae</name>
    <name type="common">Fluoribacter bozemanae</name>
    <dbReference type="NCBI Taxonomy" id="447"/>
    <lineage>
        <taxon>Bacteria</taxon>
        <taxon>Pseudomonadati</taxon>
        <taxon>Pseudomonadota</taxon>
        <taxon>Gammaproteobacteria</taxon>
        <taxon>Legionellales</taxon>
        <taxon>Legionellaceae</taxon>
        <taxon>Legionella</taxon>
    </lineage>
</organism>
<accession>A0A0W0RBX7</accession>
<dbReference type="EMBL" id="LNXU01000052">
    <property type="protein sequence ID" value="KTC68590.1"/>
    <property type="molecule type" value="Genomic_DNA"/>
</dbReference>
<reference evidence="1 2" key="1">
    <citation type="submission" date="2015-11" db="EMBL/GenBank/DDBJ databases">
        <title>Genomic analysis of 38 Legionella species identifies large and diverse effector repertoires.</title>
        <authorList>
            <person name="Burstein D."/>
            <person name="Amaro F."/>
            <person name="Zusman T."/>
            <person name="Lifshitz Z."/>
            <person name="Cohen O."/>
            <person name="Gilbert J.A."/>
            <person name="Pupko T."/>
            <person name="Shuman H.A."/>
            <person name="Segal G."/>
        </authorList>
    </citation>
    <scope>NUCLEOTIDE SEQUENCE [LARGE SCALE GENOMIC DNA]</scope>
    <source>
        <strain evidence="1 2">WIGA</strain>
    </source>
</reference>
<evidence type="ECO:0000313" key="2">
    <source>
        <dbReference type="Proteomes" id="UP000054695"/>
    </source>
</evidence>
<gene>
    <name evidence="1" type="ORF">Lboz_3373</name>
</gene>
<proteinExistence type="predicted"/>
<sequence length="158" mass="18736">MLVYARREKMIFSLKLRLLLMEKDQAQYFQSTKNSSEPQVRLITTSPEDEIERIKNIISQKAKKDLYARYKPILLVNLANHPMIFLYDHELECLQKEIKDFVIKNNILEIFTQVVLINIIHTRDYVDTFYKGIINNSRSSEEERIILLYLAHESSVLT</sequence>
<dbReference type="AlphaFoldDB" id="A0A0W0RBX7"/>
<dbReference type="Proteomes" id="UP000054695">
    <property type="component" value="Unassembled WGS sequence"/>
</dbReference>
<protein>
    <submittedName>
        <fullName evidence="1">Uncharacterized protein</fullName>
    </submittedName>
</protein>
<keyword evidence="2" id="KW-1185">Reference proteome</keyword>
<name>A0A0W0RBX7_LEGBO</name>
<evidence type="ECO:0000313" key="1">
    <source>
        <dbReference type="EMBL" id="KTC68590.1"/>
    </source>
</evidence>
<comment type="caution">
    <text evidence="1">The sequence shown here is derived from an EMBL/GenBank/DDBJ whole genome shotgun (WGS) entry which is preliminary data.</text>
</comment>